<protein>
    <submittedName>
        <fullName evidence="8">Sex determination protein fruitless</fullName>
    </submittedName>
</protein>
<evidence type="ECO:0000256" key="5">
    <source>
        <dbReference type="ARBA" id="ARBA00037382"/>
    </source>
</evidence>
<dbReference type="Proteomes" id="UP000094527">
    <property type="component" value="Unassembled WGS sequence"/>
</dbReference>
<keyword evidence="1" id="KW-0217">Developmental protein</keyword>
<name>A0A1D2MVV9_ORCCI</name>
<dbReference type="GO" id="GO:0048813">
    <property type="term" value="P:dendrite morphogenesis"/>
    <property type="evidence" value="ECO:0007669"/>
    <property type="project" value="UniProtKB-ARBA"/>
</dbReference>
<gene>
    <name evidence="8" type="ORF">Ocin01_09631</name>
</gene>
<feature type="compositionally biased region" description="Polar residues" evidence="6">
    <location>
        <begin position="117"/>
        <end position="132"/>
    </location>
</feature>
<proteinExistence type="predicted"/>
<sequence length="239" mass="25246">MRMRSASGGSVGANNNLNSNNNGEVREQRGGAHLPPATCSSAACKSSSGDGLASASSPSSYAAGVQQPPTTPSSSHSHLHISSSSSSAGVRDKRSSSSSFPSVSSSQSGAVVGGAAPNNSGGATNLSQNLQQHPLLPPGVGAPMEVFNLRWDEYHRIVIDSFWSLFTEESLVDCTLVCSPTETVKVHRIVLSANSPYFRSLLASHTAHPHPIIILHDVRYSVLKMLITFMYSSKKTTYF</sequence>
<feature type="non-terminal residue" evidence="8">
    <location>
        <position position="239"/>
    </location>
</feature>
<evidence type="ECO:0000256" key="3">
    <source>
        <dbReference type="ARBA" id="ARBA00022902"/>
    </source>
</evidence>
<feature type="domain" description="BTB" evidence="7">
    <location>
        <begin position="172"/>
        <end position="234"/>
    </location>
</feature>
<feature type="region of interest" description="Disordered" evidence="6">
    <location>
        <begin position="1"/>
        <end position="134"/>
    </location>
</feature>
<dbReference type="PANTHER" id="PTHR23110">
    <property type="entry name" value="BTB DOMAIN TRANSCRIPTION FACTOR"/>
    <property type="match status" value="1"/>
</dbReference>
<accession>A0A1D2MVV9</accession>
<dbReference type="Pfam" id="PF00651">
    <property type="entry name" value="BTB"/>
    <property type="match status" value="1"/>
</dbReference>
<dbReference type="Gene3D" id="3.30.710.10">
    <property type="entry name" value="Potassium Channel Kv1.1, Chain A"/>
    <property type="match status" value="1"/>
</dbReference>
<keyword evidence="3" id="KW-0524">Neurogenesis</keyword>
<dbReference type="InterPro" id="IPR011333">
    <property type="entry name" value="SKP1/BTB/POZ_sf"/>
</dbReference>
<dbReference type="OrthoDB" id="6425912at2759"/>
<dbReference type="GO" id="GO:0008406">
    <property type="term" value="P:gonad development"/>
    <property type="evidence" value="ECO:0007669"/>
    <property type="project" value="UniProtKB-ARBA"/>
</dbReference>
<dbReference type="InterPro" id="IPR051095">
    <property type="entry name" value="Dros_DevTransReg"/>
</dbReference>
<feature type="compositionally biased region" description="Low complexity" evidence="6">
    <location>
        <begin position="1"/>
        <end position="23"/>
    </location>
</feature>
<dbReference type="GO" id="GO:0045467">
    <property type="term" value="P:R7 cell development"/>
    <property type="evidence" value="ECO:0007669"/>
    <property type="project" value="UniProtKB-ARBA"/>
</dbReference>
<dbReference type="GO" id="GO:0007526">
    <property type="term" value="P:larval somatic muscle development"/>
    <property type="evidence" value="ECO:0007669"/>
    <property type="project" value="UniProtKB-ARBA"/>
</dbReference>
<keyword evidence="4" id="KW-0539">Nucleus</keyword>
<organism evidence="8 9">
    <name type="scientific">Orchesella cincta</name>
    <name type="common">Springtail</name>
    <name type="synonym">Podura cincta</name>
    <dbReference type="NCBI Taxonomy" id="48709"/>
    <lineage>
        <taxon>Eukaryota</taxon>
        <taxon>Metazoa</taxon>
        <taxon>Ecdysozoa</taxon>
        <taxon>Arthropoda</taxon>
        <taxon>Hexapoda</taxon>
        <taxon>Collembola</taxon>
        <taxon>Entomobryomorpha</taxon>
        <taxon>Entomobryoidea</taxon>
        <taxon>Orchesellidae</taxon>
        <taxon>Orchesellinae</taxon>
        <taxon>Orchesella</taxon>
    </lineage>
</organism>
<dbReference type="GO" id="GO:0007464">
    <property type="term" value="P:R3/R4 cell fate commitment"/>
    <property type="evidence" value="ECO:0007669"/>
    <property type="project" value="UniProtKB-ARBA"/>
</dbReference>
<dbReference type="PANTHER" id="PTHR23110:SF111">
    <property type="entry name" value="LONGITUDINALS LACKING PROTEIN, ISOFORMS F_I_K_T"/>
    <property type="match status" value="1"/>
</dbReference>
<evidence type="ECO:0000256" key="6">
    <source>
        <dbReference type="SAM" id="MobiDB-lite"/>
    </source>
</evidence>
<comment type="caution">
    <text evidence="8">The sequence shown here is derived from an EMBL/GenBank/DDBJ whole genome shotgun (WGS) entry which is preliminary data.</text>
</comment>
<dbReference type="GO" id="GO:0016199">
    <property type="term" value="P:axon midline choice point recognition"/>
    <property type="evidence" value="ECO:0007669"/>
    <property type="project" value="UniProtKB-ARBA"/>
</dbReference>
<evidence type="ECO:0000313" key="9">
    <source>
        <dbReference type="Proteomes" id="UP000094527"/>
    </source>
</evidence>
<comment type="function">
    <text evidence="5">Putative transcription factor required for axon growth and guidance in the central and peripheral nervous systems. Repels CNS axons away from the midline by promoting the expression of the midline repellent sli and its receptor robo.</text>
</comment>
<dbReference type="GO" id="GO:0005634">
    <property type="term" value="C:nucleus"/>
    <property type="evidence" value="ECO:0007669"/>
    <property type="project" value="TreeGrafter"/>
</dbReference>
<dbReference type="PROSITE" id="PS50097">
    <property type="entry name" value="BTB"/>
    <property type="match status" value="1"/>
</dbReference>
<reference evidence="8 9" key="1">
    <citation type="journal article" date="2016" name="Genome Biol. Evol.">
        <title>Gene Family Evolution Reflects Adaptation to Soil Environmental Stressors in the Genome of the Collembolan Orchesella cincta.</title>
        <authorList>
            <person name="Faddeeva-Vakhrusheva A."/>
            <person name="Derks M.F."/>
            <person name="Anvar S.Y."/>
            <person name="Agamennone V."/>
            <person name="Suring W."/>
            <person name="Smit S."/>
            <person name="van Straalen N.M."/>
            <person name="Roelofs D."/>
        </authorList>
    </citation>
    <scope>NUCLEOTIDE SEQUENCE [LARGE SCALE GENOMIC DNA]</scope>
    <source>
        <tissue evidence="8">Mixed pool</tissue>
    </source>
</reference>
<dbReference type="GO" id="GO:0035167">
    <property type="term" value="P:larval lymph gland hemopoiesis"/>
    <property type="evidence" value="ECO:0007669"/>
    <property type="project" value="UniProtKB-ARBA"/>
</dbReference>
<evidence type="ECO:0000259" key="7">
    <source>
        <dbReference type="PROSITE" id="PS50097"/>
    </source>
</evidence>
<dbReference type="InterPro" id="IPR000210">
    <property type="entry name" value="BTB/POZ_dom"/>
</dbReference>
<evidence type="ECO:0000256" key="1">
    <source>
        <dbReference type="ARBA" id="ARBA00022473"/>
    </source>
</evidence>
<evidence type="ECO:0000256" key="4">
    <source>
        <dbReference type="ARBA" id="ARBA00023242"/>
    </source>
</evidence>
<keyword evidence="9" id="KW-1185">Reference proteome</keyword>
<feature type="compositionally biased region" description="Low complexity" evidence="6">
    <location>
        <begin position="39"/>
        <end position="64"/>
    </location>
</feature>
<feature type="compositionally biased region" description="Low complexity" evidence="6">
    <location>
        <begin position="73"/>
        <end position="89"/>
    </location>
</feature>
<dbReference type="EMBL" id="LJIJ01000476">
    <property type="protein sequence ID" value="ODM97058.1"/>
    <property type="molecule type" value="Genomic_DNA"/>
</dbReference>
<dbReference type="GO" id="GO:0006357">
    <property type="term" value="P:regulation of transcription by RNA polymerase II"/>
    <property type="evidence" value="ECO:0007669"/>
    <property type="project" value="TreeGrafter"/>
</dbReference>
<keyword evidence="2" id="KW-0221">Differentiation</keyword>
<evidence type="ECO:0000256" key="2">
    <source>
        <dbReference type="ARBA" id="ARBA00022782"/>
    </source>
</evidence>
<dbReference type="GO" id="GO:0045476">
    <property type="term" value="P:nurse cell apoptotic process"/>
    <property type="evidence" value="ECO:0007669"/>
    <property type="project" value="UniProtKB-ARBA"/>
</dbReference>
<dbReference type="AlphaFoldDB" id="A0A1D2MVV9"/>
<feature type="compositionally biased region" description="Low complexity" evidence="6">
    <location>
        <begin position="96"/>
        <end position="116"/>
    </location>
</feature>
<dbReference type="SUPFAM" id="SSF54695">
    <property type="entry name" value="POZ domain"/>
    <property type="match status" value="1"/>
</dbReference>
<evidence type="ECO:0000313" key="8">
    <source>
        <dbReference type="EMBL" id="ODM97058.1"/>
    </source>
</evidence>